<feature type="transmembrane region" description="Helical" evidence="2">
    <location>
        <begin position="135"/>
        <end position="154"/>
    </location>
</feature>
<dbReference type="GO" id="GO:0043709">
    <property type="term" value="P:cell adhesion involved in single-species biofilm formation"/>
    <property type="evidence" value="ECO:0007669"/>
    <property type="project" value="TreeGrafter"/>
</dbReference>
<organism evidence="4 5">
    <name type="scientific">Actinotalea soli</name>
    <dbReference type="NCBI Taxonomy" id="2819234"/>
    <lineage>
        <taxon>Bacteria</taxon>
        <taxon>Bacillati</taxon>
        <taxon>Actinomycetota</taxon>
        <taxon>Actinomycetes</taxon>
        <taxon>Micrococcales</taxon>
        <taxon>Cellulomonadaceae</taxon>
        <taxon>Actinotalea</taxon>
    </lineage>
</organism>
<evidence type="ECO:0000259" key="3">
    <source>
        <dbReference type="PROSITE" id="PS50887"/>
    </source>
</evidence>
<keyword evidence="2" id="KW-1133">Transmembrane helix</keyword>
<proteinExistence type="predicted"/>
<keyword evidence="5" id="KW-1185">Reference proteome</keyword>
<comment type="caution">
    <text evidence="4">The sequence shown here is derived from an EMBL/GenBank/DDBJ whole genome shotgun (WGS) entry which is preliminary data.</text>
</comment>
<feature type="region of interest" description="Disordered" evidence="1">
    <location>
        <begin position="378"/>
        <end position="422"/>
    </location>
</feature>
<dbReference type="AlphaFoldDB" id="A0A939LT20"/>
<dbReference type="PANTHER" id="PTHR45138">
    <property type="entry name" value="REGULATORY COMPONENTS OF SENSORY TRANSDUCTION SYSTEM"/>
    <property type="match status" value="1"/>
</dbReference>
<dbReference type="Pfam" id="PF00990">
    <property type="entry name" value="GGDEF"/>
    <property type="match status" value="1"/>
</dbReference>
<evidence type="ECO:0000256" key="1">
    <source>
        <dbReference type="SAM" id="MobiDB-lite"/>
    </source>
</evidence>
<dbReference type="CDD" id="cd01949">
    <property type="entry name" value="GGDEF"/>
    <property type="match status" value="1"/>
</dbReference>
<accession>A0A939LT20</accession>
<protein>
    <submittedName>
        <fullName evidence="4">GGDEF domain-containing protein</fullName>
    </submittedName>
</protein>
<dbReference type="PANTHER" id="PTHR45138:SF9">
    <property type="entry name" value="DIGUANYLATE CYCLASE DGCM-RELATED"/>
    <property type="match status" value="1"/>
</dbReference>
<keyword evidence="2" id="KW-0812">Transmembrane</keyword>
<dbReference type="GO" id="GO:0005886">
    <property type="term" value="C:plasma membrane"/>
    <property type="evidence" value="ECO:0007669"/>
    <property type="project" value="TreeGrafter"/>
</dbReference>
<keyword evidence="2" id="KW-0472">Membrane</keyword>
<feature type="transmembrane region" description="Helical" evidence="2">
    <location>
        <begin position="160"/>
        <end position="180"/>
    </location>
</feature>
<feature type="domain" description="GGDEF" evidence="3">
    <location>
        <begin position="224"/>
        <end position="389"/>
    </location>
</feature>
<dbReference type="EMBL" id="JAGEMK010000012">
    <property type="protein sequence ID" value="MBO1753363.1"/>
    <property type="molecule type" value="Genomic_DNA"/>
</dbReference>
<feature type="transmembrane region" description="Helical" evidence="2">
    <location>
        <begin position="25"/>
        <end position="44"/>
    </location>
</feature>
<feature type="transmembrane region" description="Helical" evidence="2">
    <location>
        <begin position="56"/>
        <end position="76"/>
    </location>
</feature>
<dbReference type="Gene3D" id="3.30.70.270">
    <property type="match status" value="1"/>
</dbReference>
<dbReference type="InterPro" id="IPR000160">
    <property type="entry name" value="GGDEF_dom"/>
</dbReference>
<dbReference type="SMART" id="SM00267">
    <property type="entry name" value="GGDEF"/>
    <property type="match status" value="1"/>
</dbReference>
<dbReference type="InterPro" id="IPR029787">
    <property type="entry name" value="Nucleotide_cyclase"/>
</dbReference>
<dbReference type="PROSITE" id="PS50887">
    <property type="entry name" value="GGDEF"/>
    <property type="match status" value="1"/>
</dbReference>
<dbReference type="GO" id="GO:1902201">
    <property type="term" value="P:negative regulation of bacterial-type flagellum-dependent cell motility"/>
    <property type="evidence" value="ECO:0007669"/>
    <property type="project" value="TreeGrafter"/>
</dbReference>
<dbReference type="InterPro" id="IPR050469">
    <property type="entry name" value="Diguanylate_Cyclase"/>
</dbReference>
<dbReference type="NCBIfam" id="TIGR00254">
    <property type="entry name" value="GGDEF"/>
    <property type="match status" value="1"/>
</dbReference>
<evidence type="ECO:0000256" key="2">
    <source>
        <dbReference type="SAM" id="Phobius"/>
    </source>
</evidence>
<gene>
    <name evidence="4" type="ORF">J4G33_16255</name>
</gene>
<evidence type="ECO:0000313" key="5">
    <source>
        <dbReference type="Proteomes" id="UP000664209"/>
    </source>
</evidence>
<name>A0A939LT20_9CELL</name>
<feature type="transmembrane region" description="Helical" evidence="2">
    <location>
        <begin position="88"/>
        <end position="107"/>
    </location>
</feature>
<sequence length="422" mass="43781">MSGLVRPDPVRVTLVDALEPRDRVVAGRVAATLTAIGSVVLVAYEGYNVVIDRPGTTVTSFALAVVVALLLVLVAVSFRRRPMRMPRVSFVALPVVATLVVTAFNVGTQDASTAARFSLTFAVVYAGGYLRAPAAWFVMAVATACDAVVVLAVLPPSAVASELVIASVAFGALTGVLVSAGRRNDVLVAELNRWATTDSLTGLASRRAFEQAARELLDSPDQGRGTGLLVIDLDRFKDLNDAYGHPAGDAALVHVAQVLRGHVRPQDLVARLGGDELAVLLPEVDGDALGHRAEALRHAVQAEPMVWDGAAVPLSLSAGGAHVMPGRGDAPAPMVGGPRGLVPPEGVAGHAEQGEGRGPRRLEVLYRAADAALYRAKREGRDRVEVVSVPADHAEGTARPPVDGLARPSVGSPADAASPAVS</sequence>
<evidence type="ECO:0000313" key="4">
    <source>
        <dbReference type="EMBL" id="MBO1753363.1"/>
    </source>
</evidence>
<dbReference type="GO" id="GO:0052621">
    <property type="term" value="F:diguanylate cyclase activity"/>
    <property type="evidence" value="ECO:0007669"/>
    <property type="project" value="TreeGrafter"/>
</dbReference>
<dbReference type="SUPFAM" id="SSF55073">
    <property type="entry name" value="Nucleotide cyclase"/>
    <property type="match status" value="1"/>
</dbReference>
<reference evidence="4" key="1">
    <citation type="submission" date="2021-03" db="EMBL/GenBank/DDBJ databases">
        <title>Actinotalea soli sp. nov., isolated from soil.</title>
        <authorList>
            <person name="Ping W."/>
            <person name="Zhang J."/>
        </authorList>
    </citation>
    <scope>NUCLEOTIDE SEQUENCE</scope>
    <source>
        <strain evidence="4">BY-33</strain>
    </source>
</reference>
<dbReference type="InterPro" id="IPR043128">
    <property type="entry name" value="Rev_trsase/Diguanyl_cyclase"/>
</dbReference>
<dbReference type="Proteomes" id="UP000664209">
    <property type="component" value="Unassembled WGS sequence"/>
</dbReference>